<proteinExistence type="predicted"/>
<reference evidence="2" key="1">
    <citation type="journal article" date="2019" name="Int. J. Syst. Evol. Microbiol.">
        <title>The Global Catalogue of Microorganisms (GCM) 10K type strain sequencing project: providing services to taxonomists for standard genome sequencing and annotation.</title>
        <authorList>
            <consortium name="The Broad Institute Genomics Platform"/>
            <consortium name="The Broad Institute Genome Sequencing Center for Infectious Disease"/>
            <person name="Wu L."/>
            <person name="Ma J."/>
        </authorList>
    </citation>
    <scope>NUCLEOTIDE SEQUENCE [LARGE SCALE GENOMIC DNA]</scope>
    <source>
        <strain evidence="2">JCM 17498</strain>
    </source>
</reference>
<accession>A0ABP7DR41</accession>
<dbReference type="RefSeq" id="WP_344692932.1">
    <property type="nucleotide sequence ID" value="NZ_BAABBF010000003.1"/>
</dbReference>
<name>A0ABP7DR41_9SPHN</name>
<dbReference type="Proteomes" id="UP001500523">
    <property type="component" value="Unassembled WGS sequence"/>
</dbReference>
<organism evidence="1 2">
    <name type="scientific">Sphingomonas cynarae</name>
    <dbReference type="NCBI Taxonomy" id="930197"/>
    <lineage>
        <taxon>Bacteria</taxon>
        <taxon>Pseudomonadati</taxon>
        <taxon>Pseudomonadota</taxon>
        <taxon>Alphaproteobacteria</taxon>
        <taxon>Sphingomonadales</taxon>
        <taxon>Sphingomonadaceae</taxon>
        <taxon>Sphingomonas</taxon>
    </lineage>
</organism>
<protein>
    <recommendedName>
        <fullName evidence="3">Transcriptional regulator</fullName>
    </recommendedName>
</protein>
<comment type="caution">
    <text evidence="1">The sequence shown here is derived from an EMBL/GenBank/DDBJ whole genome shotgun (WGS) entry which is preliminary data.</text>
</comment>
<keyword evidence="2" id="KW-1185">Reference proteome</keyword>
<evidence type="ECO:0008006" key="3">
    <source>
        <dbReference type="Google" id="ProtNLM"/>
    </source>
</evidence>
<gene>
    <name evidence="1" type="ORF">GCM10022268_17100</name>
</gene>
<dbReference type="EMBL" id="BAABBF010000003">
    <property type="protein sequence ID" value="GAA3708353.1"/>
    <property type="molecule type" value="Genomic_DNA"/>
</dbReference>
<sequence length="154" mass="16637">MTKLRHPLTIENALYLVLGHITVERAAEVTGREASYLRSLSDPDSRYRLCIEDALKLDLAYAQAGGDGAPLYETYGLLLGAARADRFACEAEIARHTVDVIREGGEAHAALVALSIPGATEADRRNAAREVEQAAAALTRVVHLLEQPKPPDPP</sequence>
<evidence type="ECO:0000313" key="1">
    <source>
        <dbReference type="EMBL" id="GAA3708353.1"/>
    </source>
</evidence>
<evidence type="ECO:0000313" key="2">
    <source>
        <dbReference type="Proteomes" id="UP001500523"/>
    </source>
</evidence>